<dbReference type="AlphaFoldDB" id="A0A437JAT7"/>
<accession>A0A437JAT7</accession>
<comment type="caution">
    <text evidence="1">The sequence shown here is derived from an EMBL/GenBank/DDBJ whole genome shotgun (WGS) entry which is preliminary data.</text>
</comment>
<protein>
    <recommendedName>
        <fullName evidence="3">Glycosyltransferase</fullName>
    </recommendedName>
</protein>
<sequence length="143" mass="15785">MLFAAIGLLLGGLDELAVDLIYLGRTAWRRATVYRRNSPMTTQTLPLPATPGRMAIFVPAWREAGVIGPMLWTALRAWGHGDYRIFVGVYPNDPETIDAVAGLAEGDPRIVLAIHNREGPTTKADCLNLLWRAMQRDEQAGIM</sequence>
<reference evidence="1 2" key="1">
    <citation type="submission" date="2019-01" db="EMBL/GenBank/DDBJ databases">
        <authorList>
            <person name="Chen W.-M."/>
        </authorList>
    </citation>
    <scope>NUCLEOTIDE SEQUENCE [LARGE SCALE GENOMIC DNA]</scope>
    <source>
        <strain evidence="1 2">TLA-22</strain>
    </source>
</reference>
<proteinExistence type="predicted"/>
<evidence type="ECO:0000313" key="1">
    <source>
        <dbReference type="EMBL" id="RVT42460.1"/>
    </source>
</evidence>
<dbReference type="Proteomes" id="UP000282977">
    <property type="component" value="Unassembled WGS sequence"/>
</dbReference>
<evidence type="ECO:0000313" key="2">
    <source>
        <dbReference type="Proteomes" id="UP000282977"/>
    </source>
</evidence>
<dbReference type="EMBL" id="RZUL01000002">
    <property type="protein sequence ID" value="RVT42460.1"/>
    <property type="molecule type" value="Genomic_DNA"/>
</dbReference>
<dbReference type="OrthoDB" id="5294733at2"/>
<keyword evidence="2" id="KW-1185">Reference proteome</keyword>
<organism evidence="1 2">
    <name type="scientific">Sphingobium algorifonticola</name>
    <dbReference type="NCBI Taxonomy" id="2008318"/>
    <lineage>
        <taxon>Bacteria</taxon>
        <taxon>Pseudomonadati</taxon>
        <taxon>Pseudomonadota</taxon>
        <taxon>Alphaproteobacteria</taxon>
        <taxon>Sphingomonadales</taxon>
        <taxon>Sphingomonadaceae</taxon>
        <taxon>Sphingobium</taxon>
    </lineage>
</organism>
<gene>
    <name evidence="1" type="ORF">ENE74_08355</name>
</gene>
<name>A0A437JAT7_9SPHN</name>
<evidence type="ECO:0008006" key="3">
    <source>
        <dbReference type="Google" id="ProtNLM"/>
    </source>
</evidence>
<dbReference type="Pfam" id="PF13641">
    <property type="entry name" value="Glyco_tranf_2_3"/>
    <property type="match status" value="1"/>
</dbReference>